<sequence length="199" mass="21684">MAYGGGNITFSNHSEGTANGSAASVFDYCHSLYLHSRILVPLLHAVVTTVGLSINLYMMLVLFRDSTQALDRSLTRSDRYQGWIFGYAGCKAVKGLITERPAAPGFFTSTAHSYRMCPADDSSRPERILLRIYVVRHFCAVYQRRVAPVACSSSQDLLSARGSGAGRSLCWIATRSDPRALSSPSAPAAEPVAERFLEV</sequence>
<proteinExistence type="predicted"/>
<accession>A0AA88IG79</accession>
<keyword evidence="1" id="KW-0472">Membrane</keyword>
<reference evidence="2" key="1">
    <citation type="submission" date="2023-07" db="EMBL/GenBank/DDBJ databases">
        <title>Chromosome-level Genome Assembly of Striped Snakehead (Channa striata).</title>
        <authorList>
            <person name="Liu H."/>
        </authorList>
    </citation>
    <scope>NUCLEOTIDE SEQUENCE</scope>
    <source>
        <strain evidence="2">Gz</strain>
        <tissue evidence="2">Muscle</tissue>
    </source>
</reference>
<keyword evidence="3" id="KW-1185">Reference proteome</keyword>
<dbReference type="Proteomes" id="UP001187415">
    <property type="component" value="Unassembled WGS sequence"/>
</dbReference>
<comment type="caution">
    <text evidence="2">The sequence shown here is derived from an EMBL/GenBank/DDBJ whole genome shotgun (WGS) entry which is preliminary data.</text>
</comment>
<evidence type="ECO:0000313" key="3">
    <source>
        <dbReference type="Proteomes" id="UP001187415"/>
    </source>
</evidence>
<evidence type="ECO:0000313" key="2">
    <source>
        <dbReference type="EMBL" id="KAK2813048.1"/>
    </source>
</evidence>
<keyword evidence="1" id="KW-0812">Transmembrane</keyword>
<organism evidence="2 3">
    <name type="scientific">Channa striata</name>
    <name type="common">Snakehead murrel</name>
    <name type="synonym">Ophicephalus striatus</name>
    <dbReference type="NCBI Taxonomy" id="64152"/>
    <lineage>
        <taxon>Eukaryota</taxon>
        <taxon>Metazoa</taxon>
        <taxon>Chordata</taxon>
        <taxon>Craniata</taxon>
        <taxon>Vertebrata</taxon>
        <taxon>Euteleostomi</taxon>
        <taxon>Actinopterygii</taxon>
        <taxon>Neopterygii</taxon>
        <taxon>Teleostei</taxon>
        <taxon>Neoteleostei</taxon>
        <taxon>Acanthomorphata</taxon>
        <taxon>Anabantaria</taxon>
        <taxon>Anabantiformes</taxon>
        <taxon>Channoidei</taxon>
        <taxon>Channidae</taxon>
        <taxon>Channa</taxon>
    </lineage>
</organism>
<feature type="transmembrane region" description="Helical" evidence="1">
    <location>
        <begin position="42"/>
        <end position="63"/>
    </location>
</feature>
<gene>
    <name evidence="2" type="ORF">Q5P01_000913</name>
</gene>
<keyword evidence="1" id="KW-1133">Transmembrane helix</keyword>
<dbReference type="AlphaFoldDB" id="A0AA88IG79"/>
<protein>
    <submittedName>
        <fullName evidence="2">Uncharacterized protein</fullName>
    </submittedName>
</protein>
<dbReference type="EMBL" id="JAUPFM010000111">
    <property type="protein sequence ID" value="KAK2813048.1"/>
    <property type="molecule type" value="Genomic_DNA"/>
</dbReference>
<name>A0AA88IG79_CHASR</name>
<evidence type="ECO:0000256" key="1">
    <source>
        <dbReference type="SAM" id="Phobius"/>
    </source>
</evidence>